<dbReference type="Pfam" id="PF00535">
    <property type="entry name" value="Glycos_transf_2"/>
    <property type="match status" value="1"/>
</dbReference>
<feature type="domain" description="Glycosyltransferase 2-like" evidence="5">
    <location>
        <begin position="41"/>
        <end position="203"/>
    </location>
</feature>
<keyword evidence="4" id="KW-0472">Membrane</keyword>
<comment type="caution">
    <text evidence="6">The sequence shown here is derived from an EMBL/GenBank/DDBJ whole genome shotgun (WGS) entry which is preliminary data.</text>
</comment>
<feature type="transmembrane region" description="Helical" evidence="4">
    <location>
        <begin position="286"/>
        <end position="310"/>
    </location>
</feature>
<dbReference type="InterPro" id="IPR001173">
    <property type="entry name" value="Glyco_trans_2-like"/>
</dbReference>
<dbReference type="SUPFAM" id="SSF53448">
    <property type="entry name" value="Nucleotide-diphospho-sugar transferases"/>
    <property type="match status" value="1"/>
</dbReference>
<evidence type="ECO:0000256" key="1">
    <source>
        <dbReference type="ARBA" id="ARBA00006739"/>
    </source>
</evidence>
<organism evidence="6 7">
    <name type="scientific">Algoriphagus aestuariicola</name>
    <dbReference type="NCBI Taxonomy" id="1852016"/>
    <lineage>
        <taxon>Bacteria</taxon>
        <taxon>Pseudomonadati</taxon>
        <taxon>Bacteroidota</taxon>
        <taxon>Cytophagia</taxon>
        <taxon>Cytophagales</taxon>
        <taxon>Cyclobacteriaceae</taxon>
        <taxon>Algoriphagus</taxon>
    </lineage>
</organism>
<evidence type="ECO:0000256" key="4">
    <source>
        <dbReference type="SAM" id="Phobius"/>
    </source>
</evidence>
<keyword evidence="4" id="KW-0812">Transmembrane</keyword>
<keyword evidence="4" id="KW-1133">Transmembrane helix</keyword>
<dbReference type="EMBL" id="JAFKCW010000006">
    <property type="protein sequence ID" value="MBN7803523.1"/>
    <property type="molecule type" value="Genomic_DNA"/>
</dbReference>
<comment type="similarity">
    <text evidence="1">Belongs to the glycosyltransferase 2 family.</text>
</comment>
<evidence type="ECO:0000313" key="7">
    <source>
        <dbReference type="Proteomes" id="UP000664698"/>
    </source>
</evidence>
<dbReference type="PANTHER" id="PTHR43630:SF1">
    <property type="entry name" value="POLY-BETA-1,6-N-ACETYL-D-GLUCOSAMINE SYNTHASE"/>
    <property type="match status" value="1"/>
</dbReference>
<evidence type="ECO:0000256" key="3">
    <source>
        <dbReference type="ARBA" id="ARBA00022679"/>
    </source>
</evidence>
<evidence type="ECO:0000313" key="6">
    <source>
        <dbReference type="EMBL" id="MBN7803523.1"/>
    </source>
</evidence>
<sequence>MICFYLLWTMSYFVLLNWFAGKWPKQRREVDSEGYLPAITLLIPLRNELENLESLIPELGKIAYPKLEILLVDDQSEDGTFSSLQEMTKGDSRVRVLKSPGAGKKAAIQCGVEAARTELILCSDADCRFPKVWVERMAEAFLDSKVQLVAGPVITSGELGFFQRFQQIEWASILLVTKFFFSQKRPLLCSAANFAYRKSAFLEVGGYGGNLQFWSGDDEFLLKKILEKFGKESCVYLPYTENLIYTKAQPTFSDLISQRIRWASKWKYHGDWGHAFSAIGAFLVQAIWLASAGLFCLGIQGILAFFVVWAGKVVAEKLTLGRVLTTLHLRRSLVDFMKTSFFHPFYILTVTVGTVRGKFVWKGRAN</sequence>
<proteinExistence type="inferred from homology"/>
<name>A0ABS3BW51_9BACT</name>
<keyword evidence="7" id="KW-1185">Reference proteome</keyword>
<feature type="transmembrane region" description="Helical" evidence="4">
    <location>
        <begin position="341"/>
        <end position="361"/>
    </location>
</feature>
<dbReference type="Gene3D" id="3.90.550.10">
    <property type="entry name" value="Spore Coat Polysaccharide Biosynthesis Protein SpsA, Chain A"/>
    <property type="match status" value="1"/>
</dbReference>
<feature type="transmembrane region" description="Helical" evidence="4">
    <location>
        <begin position="6"/>
        <end position="23"/>
    </location>
</feature>
<reference evidence="6 7" key="1">
    <citation type="submission" date="2021-03" db="EMBL/GenBank/DDBJ databases">
        <title>novel species isolated from a fishpond in China.</title>
        <authorList>
            <person name="Lu H."/>
            <person name="Cai Z."/>
        </authorList>
    </citation>
    <scope>NUCLEOTIDE SEQUENCE [LARGE SCALE GENOMIC DNA]</scope>
    <source>
        <strain evidence="6 7">JCM 31546</strain>
    </source>
</reference>
<dbReference type="InterPro" id="IPR029044">
    <property type="entry name" value="Nucleotide-diphossugar_trans"/>
</dbReference>
<evidence type="ECO:0000259" key="5">
    <source>
        <dbReference type="Pfam" id="PF00535"/>
    </source>
</evidence>
<protein>
    <submittedName>
        <fullName evidence="6">Glycosyltransferase</fullName>
    </submittedName>
</protein>
<evidence type="ECO:0000256" key="2">
    <source>
        <dbReference type="ARBA" id="ARBA00022676"/>
    </source>
</evidence>
<dbReference type="RefSeq" id="WP_206571520.1">
    <property type="nucleotide sequence ID" value="NZ_JAFKCW010000006.1"/>
</dbReference>
<accession>A0ABS3BW51</accession>
<gene>
    <name evidence="6" type="ORF">J0A67_21820</name>
</gene>
<dbReference type="PANTHER" id="PTHR43630">
    <property type="entry name" value="POLY-BETA-1,6-N-ACETYL-D-GLUCOSAMINE SYNTHASE"/>
    <property type="match status" value="1"/>
</dbReference>
<keyword evidence="2" id="KW-0328">Glycosyltransferase</keyword>
<dbReference type="Proteomes" id="UP000664698">
    <property type="component" value="Unassembled WGS sequence"/>
</dbReference>
<keyword evidence="3" id="KW-0808">Transferase</keyword>